<dbReference type="STRING" id="1123308.GCA_000380085_02017"/>
<sequence>MIVKNFLQLLRRKLDQFSNTIIDKINTSSWLPFWLAFLFPALVLVFVFLILGLYPFGDRTLTSGDYLVQYIPLYRALGNLATSGDWGGLFWSWSKGLGGVMAPVWGFNSLTPFSLILGLVPAQFLNAAVFMVTLLRHSLASLTFYLFLSKRYQIDSNKLLGILIASIYGLNGFLITNQINPNFLDNIVLLPLLMIGLEKILSGQKSKSYSFILAIMIIWQFYTAYMACFFVIIYAIYFVIREGFSFKLAFRRLLNAAGYSIIGLCLSAIWLLPVFFSLLGTKAASGGGDVPWTFNFVHSPLEIIYKFIPGSSNGEEWGNHLSGPNFYVGLISAIGLIGFLVSSSFSKRHKIAASLVLATFLLLFSNTGLIRLMHMGQMPVGFYHRNAWIISFFLLIITFHYLKSLEKIIPIHLLFIHLGILVIGWIGLNVQKTRNYPLVTQNQLFIMLFLLVAFNAIILLNIPRSKKLLFLLLVCLLDLGYHAKTVIDRNLWHDSALSFSDEKDFEMLYKELPGFQTSLDRLEKSTGKTWNDPLTYNFYGINHFTSSVEYRNLEFLGRLGLASSTAMSVYSGGTPLSDALVNLRYYTSTETWSYSSRKQMLKSFDLIKDTDKIDIYENPHTLGLGFSGSSSGKDLELASNDPITNQNRIFQTLFETDQNILEPSYGFSVEMENMKPVTPDSSIFQRNNTEQEGKITIKFTPTDNNSFYFYAPKITSYNPRMLSFKLNDEPYHYFYRYRHPQIWNLANQLEGQQQVFTIHITEDQQLDLSGLMIYRFDNQLFEKFLSEATIAKWRPTSVSATQLSGSVVQPKGKEYLYTSIPYNKGWQVTVDGKHVKTEKVWDAMIAFKLSPGNHKLELRFIPEGFRMGAVFSTLSFLYMIVDSKWLSKQNHLLKNLKSKLSPNKKS</sequence>
<feature type="transmembrane region" description="Helical" evidence="1">
    <location>
        <begin position="33"/>
        <end position="54"/>
    </location>
</feature>
<feature type="transmembrane region" description="Helical" evidence="1">
    <location>
        <begin position="351"/>
        <end position="370"/>
    </location>
</feature>
<dbReference type="PANTHER" id="PTHR38454:SF1">
    <property type="entry name" value="INTEGRAL MEMBRANE PROTEIN"/>
    <property type="match status" value="1"/>
</dbReference>
<evidence type="ECO:0000313" key="3">
    <source>
        <dbReference type="Proteomes" id="UP000215185"/>
    </source>
</evidence>
<dbReference type="Pfam" id="PF09586">
    <property type="entry name" value="YfhO"/>
    <property type="match status" value="1"/>
</dbReference>
<feature type="transmembrane region" description="Helical" evidence="1">
    <location>
        <begin position="159"/>
        <end position="177"/>
    </location>
</feature>
<dbReference type="OrthoDB" id="9815466at2"/>
<keyword evidence="1" id="KW-1133">Transmembrane helix</keyword>
<evidence type="ECO:0000313" key="2">
    <source>
        <dbReference type="EMBL" id="SNU87253.1"/>
    </source>
</evidence>
<feature type="transmembrane region" description="Helical" evidence="1">
    <location>
        <begin position="442"/>
        <end position="462"/>
    </location>
</feature>
<reference evidence="2 3" key="1">
    <citation type="submission" date="2017-06" db="EMBL/GenBank/DDBJ databases">
        <authorList>
            <consortium name="Pathogen Informatics"/>
        </authorList>
    </citation>
    <scope>NUCLEOTIDE SEQUENCE [LARGE SCALE GENOMIC DNA]</scope>
    <source>
        <strain evidence="2 3">NCTC13788</strain>
    </source>
</reference>
<name>A0A239SRH4_9STRE</name>
<protein>
    <submittedName>
        <fullName evidence="2">Transmembrane protein</fullName>
    </submittedName>
</protein>
<organism evidence="2 3">
    <name type="scientific">Streptococcus merionis</name>
    <dbReference type="NCBI Taxonomy" id="400065"/>
    <lineage>
        <taxon>Bacteria</taxon>
        <taxon>Bacillati</taxon>
        <taxon>Bacillota</taxon>
        <taxon>Bacilli</taxon>
        <taxon>Lactobacillales</taxon>
        <taxon>Streptococcaceae</taxon>
        <taxon>Streptococcus</taxon>
    </lineage>
</organism>
<dbReference type="InterPro" id="IPR018580">
    <property type="entry name" value="Uncharacterised_YfhO"/>
</dbReference>
<dbReference type="EMBL" id="LT906439">
    <property type="protein sequence ID" value="SNU87253.1"/>
    <property type="molecule type" value="Genomic_DNA"/>
</dbReference>
<dbReference type="NCBIfam" id="NF047590">
    <property type="entry name" value="GlcsyltransPgfM2Strep"/>
    <property type="match status" value="1"/>
</dbReference>
<keyword evidence="1" id="KW-0472">Membrane</keyword>
<dbReference type="Proteomes" id="UP000215185">
    <property type="component" value="Chromosome 1"/>
</dbReference>
<accession>A0A239SRH4</accession>
<dbReference type="AlphaFoldDB" id="A0A239SRH4"/>
<evidence type="ECO:0000256" key="1">
    <source>
        <dbReference type="SAM" id="Phobius"/>
    </source>
</evidence>
<keyword evidence="1 2" id="KW-0812">Transmembrane</keyword>
<dbReference type="eggNOG" id="COG4485">
    <property type="taxonomic scope" value="Bacteria"/>
</dbReference>
<keyword evidence="3" id="KW-1185">Reference proteome</keyword>
<feature type="transmembrane region" description="Helical" evidence="1">
    <location>
        <begin position="257"/>
        <end position="279"/>
    </location>
</feature>
<feature type="transmembrane region" description="Helical" evidence="1">
    <location>
        <begin position="326"/>
        <end position="345"/>
    </location>
</feature>
<dbReference type="KEGG" id="smen:SAMEA4412692_0575"/>
<gene>
    <name evidence="2" type="ORF">SAMEA4412692_00575</name>
</gene>
<dbReference type="PANTHER" id="PTHR38454">
    <property type="entry name" value="INTEGRAL MEMBRANE PROTEIN-RELATED"/>
    <property type="match status" value="1"/>
</dbReference>
<dbReference type="RefSeq" id="WP_018374561.1">
    <property type="nucleotide sequence ID" value="NZ_LT906439.1"/>
</dbReference>
<feature type="transmembrane region" description="Helical" evidence="1">
    <location>
        <begin position="213"/>
        <end position="237"/>
    </location>
</feature>
<proteinExistence type="predicted"/>
<feature type="transmembrane region" description="Helical" evidence="1">
    <location>
        <begin position="408"/>
        <end position="430"/>
    </location>
</feature>